<sequence length="116" mass="12414">MHSASAAVASHPLIELPVDRGHSHASRVEREEIWPAGATSLFFTHRSSGGLLATREAGAPDVILCYIVLTGPAQIRPAKGVPSCSPACPRPRLRPAKPRGTISRVDTLCCDRRGRL</sequence>
<name>A0ACC2F0F2_DALPE</name>
<accession>A0ACC2F0F2</accession>
<keyword evidence="2" id="KW-1185">Reference proteome</keyword>
<organism evidence="1 2">
    <name type="scientific">Dallia pectoralis</name>
    <name type="common">Alaska blackfish</name>
    <dbReference type="NCBI Taxonomy" id="75939"/>
    <lineage>
        <taxon>Eukaryota</taxon>
        <taxon>Metazoa</taxon>
        <taxon>Chordata</taxon>
        <taxon>Craniata</taxon>
        <taxon>Vertebrata</taxon>
        <taxon>Euteleostomi</taxon>
        <taxon>Actinopterygii</taxon>
        <taxon>Neopterygii</taxon>
        <taxon>Teleostei</taxon>
        <taxon>Protacanthopterygii</taxon>
        <taxon>Esociformes</taxon>
        <taxon>Umbridae</taxon>
        <taxon>Dallia</taxon>
    </lineage>
</organism>
<dbReference type="EMBL" id="CM055764">
    <property type="protein sequence ID" value="KAJ7984821.1"/>
    <property type="molecule type" value="Genomic_DNA"/>
</dbReference>
<gene>
    <name evidence="1" type="ORF">DPEC_G00358740</name>
</gene>
<reference evidence="1" key="1">
    <citation type="submission" date="2021-05" db="EMBL/GenBank/DDBJ databases">
        <authorList>
            <person name="Pan Q."/>
            <person name="Jouanno E."/>
            <person name="Zahm M."/>
            <person name="Klopp C."/>
            <person name="Cabau C."/>
            <person name="Louis A."/>
            <person name="Berthelot C."/>
            <person name="Parey E."/>
            <person name="Roest Crollius H."/>
            <person name="Montfort J."/>
            <person name="Robinson-Rechavi M."/>
            <person name="Bouchez O."/>
            <person name="Lampietro C."/>
            <person name="Lopez Roques C."/>
            <person name="Donnadieu C."/>
            <person name="Postlethwait J."/>
            <person name="Bobe J."/>
            <person name="Dillon D."/>
            <person name="Chandos A."/>
            <person name="von Hippel F."/>
            <person name="Guiguen Y."/>
        </authorList>
    </citation>
    <scope>NUCLEOTIDE SEQUENCE</scope>
    <source>
        <strain evidence="1">YG-Jan2019</strain>
    </source>
</reference>
<evidence type="ECO:0000313" key="1">
    <source>
        <dbReference type="EMBL" id="KAJ7984821.1"/>
    </source>
</evidence>
<comment type="caution">
    <text evidence="1">The sequence shown here is derived from an EMBL/GenBank/DDBJ whole genome shotgun (WGS) entry which is preliminary data.</text>
</comment>
<proteinExistence type="predicted"/>
<protein>
    <submittedName>
        <fullName evidence="1">Uncharacterized protein</fullName>
    </submittedName>
</protein>
<evidence type="ECO:0000313" key="2">
    <source>
        <dbReference type="Proteomes" id="UP001157502"/>
    </source>
</evidence>
<dbReference type="Proteomes" id="UP001157502">
    <property type="component" value="Chromosome 37"/>
</dbReference>